<dbReference type="InterPro" id="IPR007173">
    <property type="entry name" value="ALO_C"/>
</dbReference>
<evidence type="ECO:0000256" key="4">
    <source>
        <dbReference type="ARBA" id="ARBA00023002"/>
    </source>
</evidence>
<dbReference type="InterPro" id="IPR016169">
    <property type="entry name" value="FAD-bd_PCMH_sub2"/>
</dbReference>
<dbReference type="PANTHER" id="PTHR43762">
    <property type="entry name" value="L-GULONOLACTONE OXIDASE"/>
    <property type="match status" value="1"/>
</dbReference>
<dbReference type="InterPro" id="IPR006094">
    <property type="entry name" value="Oxid_FAD_bind_N"/>
</dbReference>
<dbReference type="PIRSF" id="PIRSF000136">
    <property type="entry name" value="LGO_GLO"/>
    <property type="match status" value="1"/>
</dbReference>
<dbReference type="Gene3D" id="1.10.45.10">
    <property type="entry name" value="Vanillyl-alcohol Oxidase, Chain A, domain 4"/>
    <property type="match status" value="1"/>
</dbReference>
<dbReference type="Pfam" id="PF01565">
    <property type="entry name" value="FAD_binding_4"/>
    <property type="match status" value="1"/>
</dbReference>
<sequence>MTSPWANWAGNQTANPTRVARPANAAELGELVRAAASEGLRVKAVGSGHSFTAAAVTDGVRVELDRMASLVRVDGNLVTVQAGMKLSALNTTLAAAGLAMPNLGDIDAQTISGALSTGTHGTGAKYGCLSTFIEALTLVTADGQELACSATHNPDLFAAARVNIGALGVLSTVTLRCAPAFTLRADERPGTLDDVWSGLDEHIASNDHFEFYWFPYTDRVQLKRNNVVADADRPLPGWRRWLDDDFLSNSVFGAACRLGRVLPASVPPISRISAGALSARTYTAASHEVFCTPRRVRFVEMEYGLPRAALREAFDGLRRIVDGLPYKIQFPVEVRFTAADDIWLSHGYGRDNAYIAIHQYKGAPYEEYFRRFEELTTPLGGRPHWGKMNFRTAESYAQAYPRFADFTAMRDKLDPNRVFANVYTDRVLG</sequence>
<proteinExistence type="inferred from homology"/>
<dbReference type="PROSITE" id="PS51387">
    <property type="entry name" value="FAD_PCMH"/>
    <property type="match status" value="1"/>
</dbReference>
<feature type="domain" description="FAD-binding PCMH-type" evidence="5">
    <location>
        <begin position="12"/>
        <end position="180"/>
    </location>
</feature>
<dbReference type="RefSeq" id="WP_223100518.1">
    <property type="nucleotide sequence ID" value="NZ_CP061913.1"/>
</dbReference>
<keyword evidence="4" id="KW-0560">Oxidoreductase</keyword>
<dbReference type="Pfam" id="PF04030">
    <property type="entry name" value="ALO"/>
    <property type="match status" value="1"/>
</dbReference>
<dbReference type="Gene3D" id="3.30.43.10">
    <property type="entry name" value="Uridine Diphospho-n-acetylenolpyruvylglucosamine Reductase, domain 2"/>
    <property type="match status" value="1"/>
</dbReference>
<keyword evidence="3" id="KW-0060">Ascorbate biosynthesis</keyword>
<evidence type="ECO:0000256" key="1">
    <source>
        <dbReference type="ARBA" id="ARBA00005147"/>
    </source>
</evidence>
<dbReference type="SUPFAM" id="SSF56176">
    <property type="entry name" value="FAD-binding/transporter-associated domain-like"/>
    <property type="match status" value="1"/>
</dbReference>
<accession>A0ABV5MLT1</accession>
<keyword evidence="7" id="KW-1185">Reference proteome</keyword>
<dbReference type="EMBL" id="JBHMCA010000069">
    <property type="protein sequence ID" value="MFB9449825.1"/>
    <property type="molecule type" value="Genomic_DNA"/>
</dbReference>
<evidence type="ECO:0000256" key="3">
    <source>
        <dbReference type="ARBA" id="ARBA00022644"/>
    </source>
</evidence>
<evidence type="ECO:0000256" key="2">
    <source>
        <dbReference type="ARBA" id="ARBA00005466"/>
    </source>
</evidence>
<dbReference type="InterPro" id="IPR016171">
    <property type="entry name" value="Vanillyl_alc_oxidase_C-sub2"/>
</dbReference>
<comment type="caution">
    <text evidence="6">The sequence shown here is derived from an EMBL/GenBank/DDBJ whole genome shotgun (WGS) entry which is preliminary data.</text>
</comment>
<evidence type="ECO:0000313" key="7">
    <source>
        <dbReference type="Proteomes" id="UP001589608"/>
    </source>
</evidence>
<dbReference type="Gene3D" id="3.30.465.10">
    <property type="match status" value="1"/>
</dbReference>
<dbReference type="Gene3D" id="3.30.70.2520">
    <property type="match status" value="1"/>
</dbReference>
<dbReference type="InterPro" id="IPR016166">
    <property type="entry name" value="FAD-bd_PCMH"/>
</dbReference>
<evidence type="ECO:0000259" key="5">
    <source>
        <dbReference type="PROSITE" id="PS51387"/>
    </source>
</evidence>
<dbReference type="PANTHER" id="PTHR43762:SF1">
    <property type="entry name" value="D-ARABINONO-1,4-LACTONE OXIDASE"/>
    <property type="match status" value="1"/>
</dbReference>
<dbReference type="InterPro" id="IPR010031">
    <property type="entry name" value="FAD_lactone_oxidase-like"/>
</dbReference>
<dbReference type="NCBIfam" id="TIGR01679">
    <property type="entry name" value="bact_FAD_ox"/>
    <property type="match status" value="1"/>
</dbReference>
<dbReference type="PROSITE" id="PS00862">
    <property type="entry name" value="OX2_COVAL_FAD"/>
    <property type="match status" value="1"/>
</dbReference>
<gene>
    <name evidence="6" type="ORF">ACFFTR_42680</name>
</gene>
<reference evidence="6 7" key="1">
    <citation type="submission" date="2024-09" db="EMBL/GenBank/DDBJ databases">
        <authorList>
            <person name="Sun Q."/>
            <person name="Mori K."/>
        </authorList>
    </citation>
    <scope>NUCLEOTIDE SEQUENCE [LARGE SCALE GENOMIC DNA]</scope>
    <source>
        <strain evidence="6 7">JCM 3307</strain>
    </source>
</reference>
<dbReference type="InterPro" id="IPR006093">
    <property type="entry name" value="Oxy_OxRdtase_FAD_BS"/>
</dbReference>
<dbReference type="InterPro" id="IPR036318">
    <property type="entry name" value="FAD-bd_PCMH-like_sf"/>
</dbReference>
<name>A0ABV5MLT1_9ACTN</name>
<comment type="similarity">
    <text evidence="2">Belongs to the oxygen-dependent FAD-linked oxidoreductase family.</text>
</comment>
<evidence type="ECO:0000313" key="6">
    <source>
        <dbReference type="EMBL" id="MFB9449825.1"/>
    </source>
</evidence>
<organism evidence="6 7">
    <name type="scientific">Dactylosporangium vinaceum</name>
    <dbReference type="NCBI Taxonomy" id="53362"/>
    <lineage>
        <taxon>Bacteria</taxon>
        <taxon>Bacillati</taxon>
        <taxon>Actinomycetota</taxon>
        <taxon>Actinomycetes</taxon>
        <taxon>Micromonosporales</taxon>
        <taxon>Micromonosporaceae</taxon>
        <taxon>Dactylosporangium</taxon>
    </lineage>
</organism>
<protein>
    <submittedName>
        <fullName evidence="6">D-arabinono-1,4-lactone oxidase</fullName>
    </submittedName>
</protein>
<comment type="pathway">
    <text evidence="1">Cofactor biosynthesis; L-ascorbate biosynthesis.</text>
</comment>
<dbReference type="InterPro" id="IPR016167">
    <property type="entry name" value="FAD-bd_PCMH_sub1"/>
</dbReference>
<dbReference type="Proteomes" id="UP001589608">
    <property type="component" value="Unassembled WGS sequence"/>
</dbReference>